<organism evidence="2 3">
    <name type="scientific">Fontibacillus panacisegetis</name>
    <dbReference type="NCBI Taxonomy" id="670482"/>
    <lineage>
        <taxon>Bacteria</taxon>
        <taxon>Bacillati</taxon>
        <taxon>Bacillota</taxon>
        <taxon>Bacilli</taxon>
        <taxon>Bacillales</taxon>
        <taxon>Paenibacillaceae</taxon>
        <taxon>Fontibacillus</taxon>
    </lineage>
</organism>
<protein>
    <submittedName>
        <fullName evidence="2">UDP-glucose 4-epimerase</fullName>
    </submittedName>
</protein>
<name>A0A1G7SZG0_9BACL</name>
<gene>
    <name evidence="2" type="ORF">SAMN04488542_13316</name>
</gene>
<dbReference type="STRING" id="670482.SAMN04488542_13316"/>
<feature type="domain" description="NAD-dependent epimerase/dehydratase" evidence="1">
    <location>
        <begin position="3"/>
        <end position="233"/>
    </location>
</feature>
<dbReference type="RefSeq" id="WP_091235301.1">
    <property type="nucleotide sequence ID" value="NZ_FNBG01000033.1"/>
</dbReference>
<evidence type="ECO:0000313" key="2">
    <source>
        <dbReference type="EMBL" id="SDG28351.1"/>
    </source>
</evidence>
<dbReference type="PANTHER" id="PTHR43245:SF59">
    <property type="entry name" value="UDP-GLUCOSE EPIMERASE"/>
    <property type="match status" value="1"/>
</dbReference>
<dbReference type="Proteomes" id="UP000198972">
    <property type="component" value="Unassembled WGS sequence"/>
</dbReference>
<dbReference type="InterPro" id="IPR001509">
    <property type="entry name" value="Epimerase_deHydtase"/>
</dbReference>
<evidence type="ECO:0000313" key="3">
    <source>
        <dbReference type="Proteomes" id="UP000198972"/>
    </source>
</evidence>
<dbReference type="Gene3D" id="3.40.50.720">
    <property type="entry name" value="NAD(P)-binding Rossmann-like Domain"/>
    <property type="match status" value="1"/>
</dbReference>
<accession>A0A1G7SZG0</accession>
<reference evidence="2 3" key="1">
    <citation type="submission" date="2016-10" db="EMBL/GenBank/DDBJ databases">
        <authorList>
            <person name="de Groot N.N."/>
        </authorList>
    </citation>
    <scope>NUCLEOTIDE SEQUENCE [LARGE SCALE GENOMIC DNA]</scope>
    <source>
        <strain evidence="2 3">DSM 28129</strain>
    </source>
</reference>
<sequence length="323" mass="36516">MRILVTGGCGFIGSHLVDRLIEEMHEVVVVDNLSSGSIENLNIAARFVEIDICDKTISDVFEEFRPELVYHLAAQVDVQKSINMPEFDANVNINGSINILKQCIKYGVNKIVYASSAAIYGNPKKLPINEEFDSKPISYYGLSKYTPENYIKVFSNMNNIKYTILRFANVYGERQSYQGEGGVISIFFNKYLNNETPIIYGDGTQTRDFIYVKDIVSANILAMNKGDNETFNVSTNTPVNIKEVAKKISRITNASIKPVYGPAREGDIKDSYLDNSKMFKQLNWKPSFTIEQGLLETYKKLEFKKTITKELHYVGDSSDYSSI</sequence>
<dbReference type="InterPro" id="IPR050177">
    <property type="entry name" value="Lipid_A_modif_metabolic_enz"/>
</dbReference>
<dbReference type="EMBL" id="FNBG01000033">
    <property type="protein sequence ID" value="SDG28351.1"/>
    <property type="molecule type" value="Genomic_DNA"/>
</dbReference>
<keyword evidence="3" id="KW-1185">Reference proteome</keyword>
<dbReference type="Pfam" id="PF01370">
    <property type="entry name" value="Epimerase"/>
    <property type="match status" value="1"/>
</dbReference>
<dbReference type="PRINTS" id="PR01713">
    <property type="entry name" value="NUCEPIMERASE"/>
</dbReference>
<dbReference type="OrthoDB" id="9771073at2"/>
<dbReference type="AlphaFoldDB" id="A0A1G7SZG0"/>
<dbReference type="PANTHER" id="PTHR43245">
    <property type="entry name" value="BIFUNCTIONAL POLYMYXIN RESISTANCE PROTEIN ARNA"/>
    <property type="match status" value="1"/>
</dbReference>
<dbReference type="InterPro" id="IPR036291">
    <property type="entry name" value="NAD(P)-bd_dom_sf"/>
</dbReference>
<proteinExistence type="predicted"/>
<dbReference type="SUPFAM" id="SSF51735">
    <property type="entry name" value="NAD(P)-binding Rossmann-fold domains"/>
    <property type="match status" value="1"/>
</dbReference>
<evidence type="ECO:0000259" key="1">
    <source>
        <dbReference type="Pfam" id="PF01370"/>
    </source>
</evidence>